<proteinExistence type="predicted"/>
<evidence type="ECO:0000313" key="2">
    <source>
        <dbReference type="Proteomes" id="UP000028582"/>
    </source>
</evidence>
<organism evidence="1 2">
    <name type="scientific">Phytophthora nicotianae P1976</name>
    <dbReference type="NCBI Taxonomy" id="1317066"/>
    <lineage>
        <taxon>Eukaryota</taxon>
        <taxon>Sar</taxon>
        <taxon>Stramenopiles</taxon>
        <taxon>Oomycota</taxon>
        <taxon>Peronosporomycetes</taxon>
        <taxon>Peronosporales</taxon>
        <taxon>Peronosporaceae</taxon>
        <taxon>Phytophthora</taxon>
    </lineage>
</organism>
<dbReference type="EMBL" id="ANJA01002841">
    <property type="protein sequence ID" value="ETO67760.1"/>
    <property type="molecule type" value="Genomic_DNA"/>
</dbReference>
<dbReference type="Proteomes" id="UP000028582">
    <property type="component" value="Unassembled WGS sequence"/>
</dbReference>
<gene>
    <name evidence="1" type="ORF">F444_15347</name>
</gene>
<protein>
    <submittedName>
        <fullName evidence="1">Uncharacterized protein</fullName>
    </submittedName>
</protein>
<dbReference type="AlphaFoldDB" id="A0A080ZM99"/>
<comment type="caution">
    <text evidence="1">The sequence shown here is derived from an EMBL/GenBank/DDBJ whole genome shotgun (WGS) entry which is preliminary data.</text>
</comment>
<accession>A0A080ZM99</accession>
<name>A0A080ZM99_PHYNI</name>
<sequence length="613" mass="68351">MTDPSETRDQLQQLRARAAEICANRVCARSRAVYRNSYTRFFVWLLTTRSTLLQPAFVSRVADLALDNDYSATQDSVPHASSFERLPTDQKLLRAAVSRALDGSITQPPLRFQELEAGDFVAWLLTLRTTTGAQLSFCASNTHHAGRFNLFRVYKERMSMTLEQGLTGLKKTIAAETAAGTGQPMKIGKDALPFDLYKFLCSVMLADTLMDMNDQAGDRPRDPQHVYANPLEPTVSLILALGVYWSRLTFDQGNGRLFPGGSQYDRFRKQLGRTFNQDDVSNEHKRRAVKPDEIGSTHSLRKGAATFASSGSTACPSSTTVNLRAGWSLGGVQNTYLRYEAAGDMHVGRTVTGLPTDSHTFACLPPHFSSCDDQVEQAISIAFPGYPGSNHYILEYALASLDYHREYLKKTLPASHGLFCTPLFTTNTMLNKLADRLQGGTLQPHHETGVTAMVNRLQQVEQPGEQASLSSEQRVNLQQWTGRFNSIPSSFTIPECTIYQAWMLWQCGSPGTHIPPLRLGETCQLASKNAKKRLSDFAYLNRAIEKRAAELGLKYANLTMCEAEEVFKERSSTVQLPTTISKGRKRRRGQLLWRTIVNELRAPKRVRQSSTSS</sequence>
<evidence type="ECO:0000313" key="1">
    <source>
        <dbReference type="EMBL" id="ETO67760.1"/>
    </source>
</evidence>
<reference evidence="1 2" key="1">
    <citation type="submission" date="2013-11" db="EMBL/GenBank/DDBJ databases">
        <title>The Genome Sequence of Phytophthora parasitica P1976.</title>
        <authorList>
            <consortium name="The Broad Institute Genomics Platform"/>
            <person name="Russ C."/>
            <person name="Tyler B."/>
            <person name="Panabieres F."/>
            <person name="Shan W."/>
            <person name="Tripathy S."/>
            <person name="Grunwald N."/>
            <person name="Machado M."/>
            <person name="Johnson C.S."/>
            <person name="Walker B."/>
            <person name="Young S."/>
            <person name="Zeng Q."/>
            <person name="Gargeya S."/>
            <person name="Fitzgerald M."/>
            <person name="Haas B."/>
            <person name="Abouelleil A."/>
            <person name="Allen A.W."/>
            <person name="Alvarado L."/>
            <person name="Arachchi H.M."/>
            <person name="Berlin A.M."/>
            <person name="Chapman S.B."/>
            <person name="Gainer-Dewar J."/>
            <person name="Goldberg J."/>
            <person name="Griggs A."/>
            <person name="Gujja S."/>
            <person name="Hansen M."/>
            <person name="Howarth C."/>
            <person name="Imamovic A."/>
            <person name="Ireland A."/>
            <person name="Larimer J."/>
            <person name="McCowan C."/>
            <person name="Murphy C."/>
            <person name="Pearson M."/>
            <person name="Poon T.W."/>
            <person name="Priest M."/>
            <person name="Roberts A."/>
            <person name="Saif S."/>
            <person name="Shea T."/>
            <person name="Sisk P."/>
            <person name="Sykes S."/>
            <person name="Wortman J."/>
            <person name="Nusbaum C."/>
            <person name="Birren B."/>
        </authorList>
    </citation>
    <scope>NUCLEOTIDE SEQUENCE [LARGE SCALE GENOMIC DNA]</scope>
    <source>
        <strain evidence="1 2">P1976</strain>
    </source>
</reference>